<protein>
    <submittedName>
        <fullName evidence="4">SPOR domain-containing protein</fullName>
    </submittedName>
</protein>
<feature type="transmembrane region" description="Helical" evidence="2">
    <location>
        <begin position="9"/>
        <end position="27"/>
    </location>
</feature>
<accession>A0ABU7V0C4</accession>
<keyword evidence="2" id="KW-0812">Transmembrane</keyword>
<dbReference type="InterPro" id="IPR007730">
    <property type="entry name" value="SPOR-like_dom"/>
</dbReference>
<keyword evidence="5" id="KW-1185">Reference proteome</keyword>
<dbReference type="PANTHER" id="PTHR38687:SF1">
    <property type="entry name" value="CELL DIVISION PROTEIN DEDD"/>
    <property type="match status" value="1"/>
</dbReference>
<dbReference type="PANTHER" id="PTHR38687">
    <property type="entry name" value="CELL DIVISION PROTEIN DEDD-RELATED"/>
    <property type="match status" value="1"/>
</dbReference>
<dbReference type="RefSeq" id="WP_331703723.1">
    <property type="nucleotide sequence ID" value="NZ_JAZHBO010000002.1"/>
</dbReference>
<comment type="caution">
    <text evidence="4">The sequence shown here is derived from an EMBL/GenBank/DDBJ whole genome shotgun (WGS) entry which is preliminary data.</text>
</comment>
<feature type="region of interest" description="Disordered" evidence="1">
    <location>
        <begin position="160"/>
        <end position="210"/>
    </location>
</feature>
<evidence type="ECO:0000256" key="1">
    <source>
        <dbReference type="SAM" id="MobiDB-lite"/>
    </source>
</evidence>
<dbReference type="Gene3D" id="3.30.70.1070">
    <property type="entry name" value="Sporulation related repeat"/>
    <property type="match status" value="1"/>
</dbReference>
<proteinExistence type="predicted"/>
<keyword evidence="2" id="KW-0472">Membrane</keyword>
<dbReference type="Proteomes" id="UP001356170">
    <property type="component" value="Unassembled WGS sequence"/>
</dbReference>
<name>A0ABU7V0C4_9GAMM</name>
<feature type="domain" description="SPOR" evidence="3">
    <location>
        <begin position="211"/>
        <end position="291"/>
    </location>
</feature>
<reference evidence="4 5" key="1">
    <citation type="submission" date="2024-01" db="EMBL/GenBank/DDBJ databases">
        <title>Novel species of the genus Luteimonas isolated from rivers.</title>
        <authorList>
            <person name="Lu H."/>
        </authorList>
    </citation>
    <scope>NUCLEOTIDE SEQUENCE [LARGE SCALE GENOMIC DNA]</scope>
    <source>
        <strain evidence="4 5">FXH3W</strain>
    </source>
</reference>
<organism evidence="4 5">
    <name type="scientific">Aquilutibacter rugosus</name>
    <dbReference type="NCBI Taxonomy" id="3115820"/>
    <lineage>
        <taxon>Bacteria</taxon>
        <taxon>Pseudomonadati</taxon>
        <taxon>Pseudomonadota</taxon>
        <taxon>Gammaproteobacteria</taxon>
        <taxon>Lysobacterales</taxon>
        <taxon>Lysobacteraceae</taxon>
        <taxon>Aquilutibacter</taxon>
    </lineage>
</organism>
<feature type="compositionally biased region" description="Low complexity" evidence="1">
    <location>
        <begin position="176"/>
        <end position="203"/>
    </location>
</feature>
<dbReference type="InterPro" id="IPR036680">
    <property type="entry name" value="SPOR-like_sf"/>
</dbReference>
<gene>
    <name evidence="4" type="ORF">V3390_05670</name>
</gene>
<dbReference type="Pfam" id="PF05036">
    <property type="entry name" value="SPOR"/>
    <property type="match status" value="2"/>
</dbReference>
<keyword evidence="2" id="KW-1133">Transmembrane helix</keyword>
<evidence type="ECO:0000256" key="2">
    <source>
        <dbReference type="SAM" id="Phobius"/>
    </source>
</evidence>
<dbReference type="SUPFAM" id="SSF110997">
    <property type="entry name" value="Sporulation related repeat"/>
    <property type="match status" value="1"/>
</dbReference>
<sequence>MDSALKQRLIGAGVLVLLAVIFLPMLVTGPAPDSSKEMQGVPTDVPAVPDAQVDSREMDFGNTAPVVSTPAASAPSSYIVDFGKYATAGDARQVVDALKAAGLSAATFKPVMVEGRTLQQIVIGPFATAADAESARRTALGLSNIEGSKVIAMNAAPAPAPAPAAVEPQPQPEPTPVAAAPAVKPVTKSAPESEPVKPAAAEPAKAEPAKPVDNSRYALVLGSSPYPARSEALHQRASAAGIRTVLVKSRNDKGQPIVIVRSAALDSREEAEALKAEVALKLQRTSQVQKL</sequence>
<dbReference type="InterPro" id="IPR052521">
    <property type="entry name" value="Cell_div_SPOR-domain"/>
</dbReference>
<evidence type="ECO:0000313" key="4">
    <source>
        <dbReference type="EMBL" id="MEF2155723.1"/>
    </source>
</evidence>
<dbReference type="EMBL" id="JAZHBO010000002">
    <property type="protein sequence ID" value="MEF2155723.1"/>
    <property type="molecule type" value="Genomic_DNA"/>
</dbReference>
<evidence type="ECO:0000313" key="5">
    <source>
        <dbReference type="Proteomes" id="UP001356170"/>
    </source>
</evidence>
<dbReference type="PROSITE" id="PS51724">
    <property type="entry name" value="SPOR"/>
    <property type="match status" value="2"/>
</dbReference>
<evidence type="ECO:0000259" key="3">
    <source>
        <dbReference type="PROSITE" id="PS51724"/>
    </source>
</evidence>
<feature type="domain" description="SPOR" evidence="3">
    <location>
        <begin position="72"/>
        <end position="152"/>
    </location>
</feature>